<evidence type="ECO:0000313" key="2">
    <source>
        <dbReference type="Proteomes" id="UP000234323"/>
    </source>
</evidence>
<protein>
    <submittedName>
        <fullName evidence="1">Uncharacterized protein</fullName>
    </submittedName>
</protein>
<reference evidence="1 2" key="1">
    <citation type="submission" date="2015-10" db="EMBL/GenBank/DDBJ databases">
        <title>Genome analyses suggest a sexual origin of heterokaryosis in a supposedly ancient asexual fungus.</title>
        <authorList>
            <person name="Ropars J."/>
            <person name="Sedzielewska K."/>
            <person name="Noel J."/>
            <person name="Charron P."/>
            <person name="Farinelli L."/>
            <person name="Marton T."/>
            <person name="Kruger M."/>
            <person name="Pelin A."/>
            <person name="Brachmann A."/>
            <person name="Corradi N."/>
        </authorList>
    </citation>
    <scope>NUCLEOTIDE SEQUENCE [LARGE SCALE GENOMIC DNA]</scope>
    <source>
        <strain evidence="1 2">A4</strain>
    </source>
</reference>
<dbReference type="AlphaFoldDB" id="A0A2I1GP74"/>
<proteinExistence type="predicted"/>
<gene>
    <name evidence="1" type="ORF">RhiirA4_464032</name>
</gene>
<comment type="caution">
    <text evidence="1">The sequence shown here is derived from an EMBL/GenBank/DDBJ whole genome shotgun (WGS) entry which is preliminary data.</text>
</comment>
<name>A0A2I1GP74_9GLOM</name>
<organism evidence="1 2">
    <name type="scientific">Rhizophagus irregularis</name>
    <dbReference type="NCBI Taxonomy" id="588596"/>
    <lineage>
        <taxon>Eukaryota</taxon>
        <taxon>Fungi</taxon>
        <taxon>Fungi incertae sedis</taxon>
        <taxon>Mucoromycota</taxon>
        <taxon>Glomeromycotina</taxon>
        <taxon>Glomeromycetes</taxon>
        <taxon>Glomerales</taxon>
        <taxon>Glomeraceae</taxon>
        <taxon>Rhizophagus</taxon>
    </lineage>
</organism>
<evidence type="ECO:0000313" key="1">
    <source>
        <dbReference type="EMBL" id="PKY48436.1"/>
    </source>
</evidence>
<dbReference type="Proteomes" id="UP000234323">
    <property type="component" value="Unassembled WGS sequence"/>
</dbReference>
<sequence length="99" mass="11079">MSGILFQSIIHRLSLLIKYAAIWKTTTLREITLALKDKLNDISSLHAIPGSLTESLLAMNQKQNLITRPFVAFLDKANDIMCQTSSTNAQESESAYENH</sequence>
<accession>A0A2I1GP74</accession>
<dbReference type="EMBL" id="LLXI01000642">
    <property type="protein sequence ID" value="PKY48436.1"/>
    <property type="molecule type" value="Genomic_DNA"/>
</dbReference>
<keyword evidence="2" id="KW-1185">Reference proteome</keyword>